<dbReference type="EMBL" id="CP094358">
    <property type="protein sequence ID" value="UOB18899.1"/>
    <property type="molecule type" value="Genomic_DNA"/>
</dbReference>
<gene>
    <name evidence="1" type="ORF">MQE35_06280</name>
</gene>
<dbReference type="RefSeq" id="WP_255845516.1">
    <property type="nucleotide sequence ID" value="NZ_CP094358.1"/>
</dbReference>
<evidence type="ECO:0000313" key="1">
    <source>
        <dbReference type="EMBL" id="UOB18899.1"/>
    </source>
</evidence>
<evidence type="ECO:0000313" key="2">
    <source>
        <dbReference type="Proteomes" id="UP000831290"/>
    </source>
</evidence>
<dbReference type="AlphaFoldDB" id="A0A9E6ZN10"/>
<organism evidence="1 2">
    <name type="scientific">Abyssalbus ytuae</name>
    <dbReference type="NCBI Taxonomy" id="2926907"/>
    <lineage>
        <taxon>Bacteria</taxon>
        <taxon>Pseudomonadati</taxon>
        <taxon>Bacteroidota</taxon>
        <taxon>Flavobacteriia</taxon>
        <taxon>Flavobacteriales</taxon>
        <taxon>Flavobacteriaceae</taxon>
        <taxon>Abyssalbus</taxon>
    </lineage>
</organism>
<protein>
    <submittedName>
        <fullName evidence="1">Uncharacterized protein</fullName>
    </submittedName>
</protein>
<reference evidence="1" key="1">
    <citation type="submission" date="2022-03" db="EMBL/GenBank/DDBJ databases">
        <title>Description of Abyssus ytuae gen. nov., sp. nov., a novel member of the family Flavobacteriaceae isolated from the sediment of Mariana Trench.</title>
        <authorList>
            <person name="Zhang J."/>
            <person name="Xu X."/>
        </authorList>
    </citation>
    <scope>NUCLEOTIDE SEQUENCE</scope>
    <source>
        <strain evidence="1">MT3330</strain>
    </source>
</reference>
<proteinExistence type="predicted"/>
<sequence length="149" mass="18118">MKDLRLRPKGNYTWEAQWQQLYTLTEHWKSDLLFYKDDLKFLHHLVNKYFVWILKKENIHKIHTIGKNLAEENKRCNELLSNIDTHLKRLSALIDNPFKYDSHALRSEHEKLEDNINWFIQNFRKHKKETFLITEHAVGKEKSEKFLTA</sequence>
<name>A0A9E6ZN10_9FLAO</name>
<accession>A0A9E6ZN10</accession>
<keyword evidence="2" id="KW-1185">Reference proteome</keyword>
<dbReference type="KEGG" id="fbm:MQE35_06280"/>
<dbReference type="Proteomes" id="UP000831290">
    <property type="component" value="Chromosome"/>
</dbReference>